<dbReference type="GO" id="GO:0043772">
    <property type="term" value="F:acyl-phosphate glycerol-3-phosphate acyltransferase activity"/>
    <property type="evidence" value="ECO:0007669"/>
    <property type="project" value="InterPro"/>
</dbReference>
<proteinExistence type="inferred from homology"/>
<dbReference type="PANTHER" id="PTHR30309:SF1">
    <property type="entry name" value="GLYCEROL-3-PHOSPHATE ACYLTRANSFERASE 1"/>
    <property type="match status" value="1"/>
</dbReference>
<dbReference type="Pfam" id="PF02660">
    <property type="entry name" value="G3P_acyltransf"/>
    <property type="match status" value="1"/>
</dbReference>
<keyword evidence="1" id="KW-1003">Cell membrane</keyword>
<name>A0A382QPF6_9ZZZZ</name>
<feature type="transmembrane region" description="Helical" evidence="10">
    <location>
        <begin position="51"/>
        <end position="70"/>
    </location>
</feature>
<keyword evidence="2" id="KW-0444">Lipid biosynthesis</keyword>
<keyword evidence="8" id="KW-0594">Phospholipid biosynthesis</keyword>
<evidence type="ECO:0000256" key="3">
    <source>
        <dbReference type="ARBA" id="ARBA00022679"/>
    </source>
</evidence>
<gene>
    <name evidence="11" type="ORF">METZ01_LOCUS339075</name>
</gene>
<keyword evidence="5 10" id="KW-1133">Transmembrane helix</keyword>
<sequence length="210" mass="22974">MESIIELAIWILVGFVCGSVPWAVIVGNLLVRDDVRSVGDGNPGAINAWKSGGWVPGMISMTLEIGKGFFPVYFAMQYVGQSSGAVSQAGLALVAFAPIVGHGWSPFLRFKGGKALAASWGSWIAITGGVAFPVGCLLLGLMHLFQRNHAITVTFCLVMFLAVFLPLQIQPYVFLFWAANLTVVIYKHRTEYSTRILVREWIVRLTRKLA</sequence>
<organism evidence="11">
    <name type="scientific">marine metagenome</name>
    <dbReference type="NCBI Taxonomy" id="408172"/>
    <lineage>
        <taxon>unclassified sequences</taxon>
        <taxon>metagenomes</taxon>
        <taxon>ecological metagenomes</taxon>
    </lineage>
</organism>
<evidence type="ECO:0000256" key="8">
    <source>
        <dbReference type="ARBA" id="ARBA00023209"/>
    </source>
</evidence>
<feature type="transmembrane region" description="Helical" evidence="10">
    <location>
        <begin position="82"/>
        <end position="100"/>
    </location>
</feature>
<dbReference type="AlphaFoldDB" id="A0A382QPF6"/>
<feature type="transmembrane region" description="Helical" evidence="10">
    <location>
        <begin position="7"/>
        <end position="31"/>
    </location>
</feature>
<evidence type="ECO:0000256" key="10">
    <source>
        <dbReference type="SAM" id="Phobius"/>
    </source>
</evidence>
<feature type="transmembrane region" description="Helical" evidence="10">
    <location>
        <begin position="120"/>
        <end position="141"/>
    </location>
</feature>
<keyword evidence="3" id="KW-0808">Transferase</keyword>
<evidence type="ECO:0000256" key="7">
    <source>
        <dbReference type="ARBA" id="ARBA00023136"/>
    </source>
</evidence>
<dbReference type="SMART" id="SM01207">
    <property type="entry name" value="G3P_acyltransf"/>
    <property type="match status" value="1"/>
</dbReference>
<evidence type="ECO:0000256" key="1">
    <source>
        <dbReference type="ARBA" id="ARBA00022475"/>
    </source>
</evidence>
<dbReference type="EMBL" id="UINC01115300">
    <property type="protein sequence ID" value="SVC86221.1"/>
    <property type="molecule type" value="Genomic_DNA"/>
</dbReference>
<keyword evidence="9" id="KW-1208">Phospholipid metabolism</keyword>
<evidence type="ECO:0000256" key="5">
    <source>
        <dbReference type="ARBA" id="ARBA00022989"/>
    </source>
</evidence>
<accession>A0A382QPF6</accession>
<evidence type="ECO:0000256" key="9">
    <source>
        <dbReference type="ARBA" id="ARBA00023264"/>
    </source>
</evidence>
<dbReference type="GO" id="GO:0005886">
    <property type="term" value="C:plasma membrane"/>
    <property type="evidence" value="ECO:0007669"/>
    <property type="project" value="InterPro"/>
</dbReference>
<evidence type="ECO:0000313" key="11">
    <source>
        <dbReference type="EMBL" id="SVC86221.1"/>
    </source>
</evidence>
<dbReference type="HAMAP" id="MF_01043">
    <property type="entry name" value="PlsY"/>
    <property type="match status" value="1"/>
</dbReference>
<keyword evidence="4 10" id="KW-0812">Transmembrane</keyword>
<keyword evidence="7 10" id="KW-0472">Membrane</keyword>
<evidence type="ECO:0000256" key="4">
    <source>
        <dbReference type="ARBA" id="ARBA00022692"/>
    </source>
</evidence>
<evidence type="ECO:0000256" key="6">
    <source>
        <dbReference type="ARBA" id="ARBA00023098"/>
    </source>
</evidence>
<protein>
    <submittedName>
        <fullName evidence="11">Uncharacterized protein</fullName>
    </submittedName>
</protein>
<dbReference type="InterPro" id="IPR003811">
    <property type="entry name" value="G3P_acylTferase_PlsY"/>
</dbReference>
<reference evidence="11" key="1">
    <citation type="submission" date="2018-05" db="EMBL/GenBank/DDBJ databases">
        <authorList>
            <person name="Lanie J.A."/>
            <person name="Ng W.-L."/>
            <person name="Kazmierczak K.M."/>
            <person name="Andrzejewski T.M."/>
            <person name="Davidsen T.M."/>
            <person name="Wayne K.J."/>
            <person name="Tettelin H."/>
            <person name="Glass J.I."/>
            <person name="Rusch D."/>
            <person name="Podicherti R."/>
            <person name="Tsui H.-C.T."/>
            <person name="Winkler M.E."/>
        </authorList>
    </citation>
    <scope>NUCLEOTIDE SEQUENCE</scope>
</reference>
<keyword evidence="6" id="KW-0443">Lipid metabolism</keyword>
<evidence type="ECO:0000256" key="2">
    <source>
        <dbReference type="ARBA" id="ARBA00022516"/>
    </source>
</evidence>
<dbReference type="GO" id="GO:0008654">
    <property type="term" value="P:phospholipid biosynthetic process"/>
    <property type="evidence" value="ECO:0007669"/>
    <property type="project" value="UniProtKB-KW"/>
</dbReference>
<dbReference type="PANTHER" id="PTHR30309">
    <property type="entry name" value="INNER MEMBRANE PROTEIN YGIH"/>
    <property type="match status" value="1"/>
</dbReference>